<dbReference type="HOGENOM" id="CLU_162722_0_0_7"/>
<dbReference type="STRING" id="690850.Desaf_2535"/>
<dbReference type="eggNOG" id="ENOG50307RI">
    <property type="taxonomic scope" value="Bacteria"/>
</dbReference>
<dbReference type="Proteomes" id="UP000007844">
    <property type="component" value="Chromosome"/>
</dbReference>
<gene>
    <name evidence="1" type="ORF">Desaf_2535</name>
</gene>
<dbReference type="KEGG" id="daf:Desaf_2535"/>
<organism evidence="1 2">
    <name type="scientific">Desulfocurvibacter africanus subsp. africanus str. Walvis Bay</name>
    <dbReference type="NCBI Taxonomy" id="690850"/>
    <lineage>
        <taxon>Bacteria</taxon>
        <taxon>Pseudomonadati</taxon>
        <taxon>Thermodesulfobacteriota</taxon>
        <taxon>Desulfovibrionia</taxon>
        <taxon>Desulfovibrionales</taxon>
        <taxon>Desulfovibrionaceae</taxon>
        <taxon>Desulfocurvibacter</taxon>
    </lineage>
</organism>
<keyword evidence="2" id="KW-1185">Reference proteome</keyword>
<reference evidence="1 2" key="1">
    <citation type="journal article" date="2011" name="J. Bacteriol.">
        <title>Genome sequence of the mercury-methylating and pleomorphic Desulfovibrio africanus Strain Walvis Bay.</title>
        <authorList>
            <person name="Brown S.D."/>
            <person name="Wall J.D."/>
            <person name="Kucken A.M."/>
            <person name="Gilmour C.C."/>
            <person name="Podar M."/>
            <person name="Brandt C.C."/>
            <person name="Teshima H."/>
            <person name="Detter J.C."/>
            <person name="Han C.S."/>
            <person name="Land M.L."/>
            <person name="Lucas S."/>
            <person name="Han J."/>
            <person name="Pennacchio L."/>
            <person name="Nolan M."/>
            <person name="Pitluck S."/>
            <person name="Woyke T."/>
            <person name="Goodwin L."/>
            <person name="Palumbo A.V."/>
            <person name="Elias D.A."/>
        </authorList>
    </citation>
    <scope>NUCLEOTIDE SEQUENCE [LARGE SCALE GENOMIC DNA]</scope>
    <source>
        <strain evidence="1 2">Walvis Bay</strain>
    </source>
</reference>
<dbReference type="Pfam" id="PF08870">
    <property type="entry name" value="DndE"/>
    <property type="match status" value="1"/>
</dbReference>
<dbReference type="InterPro" id="IPR038472">
    <property type="entry name" value="DndE_sf"/>
</dbReference>
<evidence type="ECO:0000313" key="1">
    <source>
        <dbReference type="EMBL" id="EGJ50857.1"/>
    </source>
</evidence>
<name>F3YZA1_DESAF</name>
<dbReference type="InterPro" id="IPR014969">
    <property type="entry name" value="DNA_S_DndE"/>
</dbReference>
<dbReference type="AlphaFoldDB" id="F3YZA1"/>
<dbReference type="REBASE" id="312731">
    <property type="entry name" value="M.DafWBDndEP"/>
</dbReference>
<sequence>MQGNEIIRLSQRAKEQLIWLKRQTGIMNWNVLCRWAFCLSLADPRPITDVDDAADSSVEMTWKTFGGNYHEVFWGLIKERVRKEGLKSIESYGKLVRQHIHRGISQMVAAGGVRSILHLIQIETK</sequence>
<dbReference type="NCBIfam" id="TIGR03184">
    <property type="entry name" value="DNA_S_dndE"/>
    <property type="match status" value="1"/>
</dbReference>
<dbReference type="Gene3D" id="1.10.1220.160">
    <property type="entry name" value="DNA sulphur modification protein DndE"/>
    <property type="match status" value="1"/>
</dbReference>
<protein>
    <submittedName>
        <fullName evidence="1">DNA sulfur modification protein DndE</fullName>
    </submittedName>
</protein>
<dbReference type="RefSeq" id="WP_014260552.1">
    <property type="nucleotide sequence ID" value="NC_016629.1"/>
</dbReference>
<dbReference type="EMBL" id="CP003221">
    <property type="protein sequence ID" value="EGJ50857.1"/>
    <property type="molecule type" value="Genomic_DNA"/>
</dbReference>
<accession>F3YZA1</accession>
<evidence type="ECO:0000313" key="2">
    <source>
        <dbReference type="Proteomes" id="UP000007844"/>
    </source>
</evidence>
<proteinExistence type="predicted"/>